<dbReference type="EMBL" id="CP141769">
    <property type="protein sequence ID" value="WRS38782.1"/>
    <property type="molecule type" value="Genomic_DNA"/>
</dbReference>
<keyword evidence="5 8" id="KW-0862">Zinc</keyword>
<keyword evidence="8" id="KW-0671">Queuosine biosynthesis</keyword>
<comment type="cofactor">
    <cofactor evidence="8">
        <name>Zn(2+)</name>
        <dbReference type="ChEBI" id="CHEBI:29105"/>
    </cofactor>
    <text evidence="8">Binds 1 zinc ion per subunit.</text>
</comment>
<keyword evidence="10" id="KW-1185">Reference proteome</keyword>
<evidence type="ECO:0000256" key="1">
    <source>
        <dbReference type="ARBA" id="ARBA00005061"/>
    </source>
</evidence>
<proteinExistence type="inferred from homology"/>
<protein>
    <recommendedName>
        <fullName evidence="3 8">6-carboxy-5,6,7,8-tetrahydropterin synthase</fullName>
        <ecNumber evidence="8">4.-.-.-</ecNumber>
    </recommendedName>
</protein>
<evidence type="ECO:0000256" key="5">
    <source>
        <dbReference type="ARBA" id="ARBA00022833"/>
    </source>
</evidence>
<dbReference type="Gene3D" id="3.30.479.10">
    <property type="entry name" value="6-pyruvoyl tetrahydropterin synthase/QueD"/>
    <property type="match status" value="1"/>
</dbReference>
<dbReference type="Pfam" id="PF01242">
    <property type="entry name" value="PTPS"/>
    <property type="match status" value="1"/>
</dbReference>
<gene>
    <name evidence="9" type="primary">queD</name>
    <name evidence="9" type="ORF">VA613_12340</name>
</gene>
<evidence type="ECO:0000313" key="10">
    <source>
        <dbReference type="Proteomes" id="UP001334732"/>
    </source>
</evidence>
<dbReference type="InterPro" id="IPR038418">
    <property type="entry name" value="6-PTP_synth/QueD_sf"/>
</dbReference>
<evidence type="ECO:0000256" key="4">
    <source>
        <dbReference type="ARBA" id="ARBA00022723"/>
    </source>
</evidence>
<dbReference type="SUPFAM" id="SSF55620">
    <property type="entry name" value="Tetrahydrobiopterin biosynthesis enzymes-like"/>
    <property type="match status" value="1"/>
</dbReference>
<sequence length="117" mass="13379">MDIFRIFHLQCARRLPALSESHPCSRLHGHSFRVELGVSGDLDPVHGWVVDFAEIEAAWQPIHRTLDHRYLNDIPGLENPTSENLAIWLWGQLRPVLSGLSWVKVMETHDSGCIYRG</sequence>
<comment type="catalytic activity">
    <reaction evidence="7 8">
        <text>7,8-dihydroneopterin 3'-triphosphate + H2O = 6-carboxy-5,6,7,8-tetrahydropterin + triphosphate + acetaldehyde + 2 H(+)</text>
        <dbReference type="Rhea" id="RHEA:27966"/>
        <dbReference type="ChEBI" id="CHEBI:15343"/>
        <dbReference type="ChEBI" id="CHEBI:15377"/>
        <dbReference type="ChEBI" id="CHEBI:15378"/>
        <dbReference type="ChEBI" id="CHEBI:18036"/>
        <dbReference type="ChEBI" id="CHEBI:58462"/>
        <dbReference type="ChEBI" id="CHEBI:61032"/>
        <dbReference type="EC" id="4.1.2.50"/>
    </reaction>
</comment>
<dbReference type="PANTHER" id="PTHR12589:SF7">
    <property type="entry name" value="6-PYRUVOYL TETRAHYDROBIOPTERIN SYNTHASE"/>
    <property type="match status" value="1"/>
</dbReference>
<dbReference type="PIRSF" id="PIRSF006113">
    <property type="entry name" value="PTP_synth"/>
    <property type="match status" value="1"/>
</dbReference>
<evidence type="ECO:0000256" key="6">
    <source>
        <dbReference type="ARBA" id="ARBA00023239"/>
    </source>
</evidence>
<dbReference type="NCBIfam" id="TIGR03367">
    <property type="entry name" value="queuosine_QueD"/>
    <property type="match status" value="1"/>
</dbReference>
<accession>A0ABZ1CHQ4</accession>
<dbReference type="PANTHER" id="PTHR12589">
    <property type="entry name" value="PYRUVOYL TETRAHYDROBIOPTERIN SYNTHASE"/>
    <property type="match status" value="1"/>
</dbReference>
<evidence type="ECO:0000256" key="2">
    <source>
        <dbReference type="ARBA" id="ARBA00008900"/>
    </source>
</evidence>
<dbReference type="EC" id="4.-.-.-" evidence="8"/>
<evidence type="ECO:0000256" key="7">
    <source>
        <dbReference type="ARBA" id="ARBA00048807"/>
    </source>
</evidence>
<comment type="similarity">
    <text evidence="2 8">Belongs to the PTPS family. QueD subfamily.</text>
</comment>
<comment type="pathway">
    <text evidence="1 8">Purine metabolism; 7-cyano-7-deazaguanine biosynthesis.</text>
</comment>
<dbReference type="RefSeq" id="WP_324779314.1">
    <property type="nucleotide sequence ID" value="NZ_CP141769.1"/>
</dbReference>
<dbReference type="Proteomes" id="UP001334732">
    <property type="component" value="Chromosome"/>
</dbReference>
<evidence type="ECO:0000256" key="8">
    <source>
        <dbReference type="PIRNR" id="PIRNR006113"/>
    </source>
</evidence>
<dbReference type="GO" id="GO:0070497">
    <property type="term" value="F:6-carboxytetrahydropterin synthase activity"/>
    <property type="evidence" value="ECO:0007669"/>
    <property type="project" value="UniProtKB-EC"/>
</dbReference>
<dbReference type="InterPro" id="IPR007115">
    <property type="entry name" value="6-PTP_synth/QueD"/>
</dbReference>
<keyword evidence="6 8" id="KW-0456">Lyase</keyword>
<evidence type="ECO:0000313" key="9">
    <source>
        <dbReference type="EMBL" id="WRS38782.1"/>
    </source>
</evidence>
<reference evidence="9 10" key="1">
    <citation type="submission" date="2023-12" db="EMBL/GenBank/DDBJ databases">
        <title>Thiobacillus sedimentum sp. nov., a chemolithoautotrophic sulfur-oxidizing bacterium isolated from freshwater sediment.</title>
        <authorList>
            <person name="Luo J."/>
            <person name="Dai C."/>
        </authorList>
    </citation>
    <scope>NUCLEOTIDE SEQUENCE [LARGE SCALE GENOMIC DNA]</scope>
    <source>
        <strain evidence="9 10">SCUT-2</strain>
    </source>
</reference>
<name>A0ABZ1CHQ4_9PROT</name>
<organism evidence="9 10">
    <name type="scientific">Thiobacillus sedimenti</name>
    <dbReference type="NCBI Taxonomy" id="3110231"/>
    <lineage>
        <taxon>Bacteria</taxon>
        <taxon>Pseudomonadati</taxon>
        <taxon>Pseudomonadota</taxon>
        <taxon>Betaproteobacteria</taxon>
        <taxon>Nitrosomonadales</taxon>
        <taxon>Thiobacillaceae</taxon>
        <taxon>Thiobacillus</taxon>
    </lineage>
</organism>
<evidence type="ECO:0000256" key="3">
    <source>
        <dbReference type="ARBA" id="ARBA00018141"/>
    </source>
</evidence>
<keyword evidence="4 8" id="KW-0479">Metal-binding</keyword>